<dbReference type="Pfam" id="PF00300">
    <property type="entry name" value="His_Phos_1"/>
    <property type="match status" value="1"/>
</dbReference>
<dbReference type="Gene3D" id="3.40.50.1240">
    <property type="entry name" value="Phosphoglycerate mutase-like"/>
    <property type="match status" value="1"/>
</dbReference>
<proteinExistence type="predicted"/>
<dbReference type="InterPro" id="IPR029033">
    <property type="entry name" value="His_PPase_superfam"/>
</dbReference>
<name>A0A0F9LTP8_9ZZZZ</name>
<dbReference type="SMART" id="SM00855">
    <property type="entry name" value="PGAM"/>
    <property type="match status" value="1"/>
</dbReference>
<reference evidence="1" key="1">
    <citation type="journal article" date="2015" name="Nature">
        <title>Complex archaea that bridge the gap between prokaryotes and eukaryotes.</title>
        <authorList>
            <person name="Spang A."/>
            <person name="Saw J.H."/>
            <person name="Jorgensen S.L."/>
            <person name="Zaremba-Niedzwiedzka K."/>
            <person name="Martijn J."/>
            <person name="Lind A.E."/>
            <person name="van Eijk R."/>
            <person name="Schleper C."/>
            <person name="Guy L."/>
            <person name="Ettema T.J."/>
        </authorList>
    </citation>
    <scope>NUCLEOTIDE SEQUENCE</scope>
</reference>
<evidence type="ECO:0000313" key="1">
    <source>
        <dbReference type="EMBL" id="KKM98484.1"/>
    </source>
</evidence>
<dbReference type="EMBL" id="LAZR01005614">
    <property type="protein sequence ID" value="KKM98484.1"/>
    <property type="molecule type" value="Genomic_DNA"/>
</dbReference>
<protein>
    <recommendedName>
        <fullName evidence="2">Phosphohistidine phosphatase SixA</fullName>
    </recommendedName>
</protein>
<dbReference type="AlphaFoldDB" id="A0A0F9LTP8"/>
<dbReference type="CDD" id="cd07067">
    <property type="entry name" value="HP_PGM_like"/>
    <property type="match status" value="1"/>
</dbReference>
<evidence type="ECO:0008006" key="2">
    <source>
        <dbReference type="Google" id="ProtNLM"/>
    </source>
</evidence>
<dbReference type="SUPFAM" id="SSF53254">
    <property type="entry name" value="Phosphoglycerate mutase-like"/>
    <property type="match status" value="1"/>
</dbReference>
<accession>A0A0F9LTP8</accession>
<dbReference type="PANTHER" id="PTHR47623">
    <property type="entry name" value="OS09G0287300 PROTEIN"/>
    <property type="match status" value="1"/>
</dbReference>
<sequence>MKRLILMRHAKSDWSSAGTSDHDRVLNGRGKQNAVSLGKWLIQRSLMPDAALCSTATRARQTLNLLHLPKSTKVTFSRDLYLANAETLLTGLHAANADIIMIVAHNPGIGVLAQEILTPGSGSSALSHYPTGATMVATFNVSTWEDVTWGSGQMTDFVVPRELPLRE</sequence>
<gene>
    <name evidence="1" type="ORF">LCGC14_1157470</name>
</gene>
<dbReference type="InterPro" id="IPR013078">
    <property type="entry name" value="His_Pase_superF_clade-1"/>
</dbReference>
<organism evidence="1">
    <name type="scientific">marine sediment metagenome</name>
    <dbReference type="NCBI Taxonomy" id="412755"/>
    <lineage>
        <taxon>unclassified sequences</taxon>
        <taxon>metagenomes</taxon>
        <taxon>ecological metagenomes</taxon>
    </lineage>
</organism>
<comment type="caution">
    <text evidence="1">The sequence shown here is derived from an EMBL/GenBank/DDBJ whole genome shotgun (WGS) entry which is preliminary data.</text>
</comment>
<dbReference type="PANTHER" id="PTHR47623:SF1">
    <property type="entry name" value="OS09G0287300 PROTEIN"/>
    <property type="match status" value="1"/>
</dbReference>